<dbReference type="PATRIC" id="fig|245018.3.peg.155"/>
<dbReference type="EMBL" id="FP929061">
    <property type="protein sequence ID" value="CBL39564.1"/>
    <property type="molecule type" value="Genomic_DNA"/>
</dbReference>
<dbReference type="Pfam" id="PF00535">
    <property type="entry name" value="Glycos_transf_2"/>
    <property type="match status" value="1"/>
</dbReference>
<dbReference type="SUPFAM" id="SSF53448">
    <property type="entry name" value="Nucleotide-diphospho-sugar transferases"/>
    <property type="match status" value="1"/>
</dbReference>
<dbReference type="InterPro" id="IPR029044">
    <property type="entry name" value="Nucleotide-diphossugar_trans"/>
</dbReference>
<keyword evidence="2 4" id="KW-0808">Transferase</keyword>
<accession>D4MVZ8</accession>
<evidence type="ECO:0000313" key="5">
    <source>
        <dbReference type="Proteomes" id="UP000008960"/>
    </source>
</evidence>
<organism evidence="4 5">
    <name type="scientific">Anaerostipes hadrus</name>
    <dbReference type="NCBI Taxonomy" id="649756"/>
    <lineage>
        <taxon>Bacteria</taxon>
        <taxon>Bacillati</taxon>
        <taxon>Bacillota</taxon>
        <taxon>Clostridia</taxon>
        <taxon>Lachnospirales</taxon>
        <taxon>Lachnospiraceae</taxon>
        <taxon>Anaerostipes</taxon>
    </lineage>
</organism>
<dbReference type="Proteomes" id="UP000008960">
    <property type="component" value="Chromosome"/>
</dbReference>
<proteinExistence type="predicted"/>
<evidence type="ECO:0000259" key="3">
    <source>
        <dbReference type="Pfam" id="PF00535"/>
    </source>
</evidence>
<evidence type="ECO:0000256" key="2">
    <source>
        <dbReference type="ARBA" id="ARBA00022679"/>
    </source>
</evidence>
<dbReference type="RefSeq" id="WP_008393222.1">
    <property type="nucleotide sequence ID" value="NC_021016.1"/>
</dbReference>
<dbReference type="KEGG" id="bprl:CL2_27550"/>
<keyword evidence="1" id="KW-0328">Glycosyltransferase</keyword>
<gene>
    <name evidence="4" type="ORF">CL2_27550</name>
</gene>
<dbReference type="Gene3D" id="3.90.550.10">
    <property type="entry name" value="Spore Coat Polysaccharide Biosynthesis Protein SpsA, Chain A"/>
    <property type="match status" value="1"/>
</dbReference>
<dbReference type="PANTHER" id="PTHR22916:SF51">
    <property type="entry name" value="GLYCOSYLTRANSFERASE EPSH-RELATED"/>
    <property type="match status" value="1"/>
</dbReference>
<protein>
    <submittedName>
        <fullName evidence="4">Glycosyltransferases involved in cell wall biogenesis</fullName>
    </submittedName>
</protein>
<dbReference type="CDD" id="cd00761">
    <property type="entry name" value="Glyco_tranf_GTA_type"/>
    <property type="match status" value="1"/>
</dbReference>
<feature type="domain" description="Glycosyltransferase 2-like" evidence="3">
    <location>
        <begin position="5"/>
        <end position="127"/>
    </location>
</feature>
<dbReference type="PANTHER" id="PTHR22916">
    <property type="entry name" value="GLYCOSYLTRANSFERASE"/>
    <property type="match status" value="1"/>
</dbReference>
<evidence type="ECO:0000313" key="4">
    <source>
        <dbReference type="EMBL" id="CBL39564.1"/>
    </source>
</evidence>
<dbReference type="InterPro" id="IPR001173">
    <property type="entry name" value="Glyco_trans_2-like"/>
</dbReference>
<dbReference type="CAZy" id="GT2">
    <property type="family name" value="Glycosyltransferase Family 2"/>
</dbReference>
<reference evidence="4 5" key="2">
    <citation type="submission" date="2010-03" db="EMBL/GenBank/DDBJ databases">
        <authorList>
            <person name="Pajon A."/>
        </authorList>
    </citation>
    <scope>NUCLEOTIDE SEQUENCE [LARGE SCALE GENOMIC DNA]</scope>
    <source>
        <strain evidence="4 5">SSC/2</strain>
    </source>
</reference>
<dbReference type="AlphaFoldDB" id="D4MVZ8"/>
<sequence>MPKISIIVPVYNTEKYISNCIESILKQKEKDFELLLIDDGSKDQSGRICDTYATKDDRIKVIHKKNGGVSSARNLGIDHAKGEMIFFIDSDDTVGPDYLKNLEIIDDEDFVQSGVKILENDYLKPIMTHEDIFKDYNQFWMQSRQQWPSMCCLSRKVIEENHLRFDTNLKMGEDGLFNQIFISKCKKIRRTTFNQYYYNSDNLQSASHKFYEDRLEQQLILIAKLEEYFPDKDLNRIRWDYWHEVLNHYYIKGILNNNKIIKKISLKKIKETYKSKSFRKCIPYMRHKGSLDEKLETYFMGYYVHGLFEPILHVIQIGAKLLKR</sequence>
<evidence type="ECO:0000256" key="1">
    <source>
        <dbReference type="ARBA" id="ARBA00022676"/>
    </source>
</evidence>
<reference evidence="4 5" key="1">
    <citation type="submission" date="2010-03" db="EMBL/GenBank/DDBJ databases">
        <title>The genome sequence of Clostridiales sp. SSC/2.</title>
        <authorList>
            <consortium name="metaHIT consortium -- http://www.metahit.eu/"/>
            <person name="Pajon A."/>
            <person name="Turner K."/>
            <person name="Parkhill J."/>
            <person name="Duncan S."/>
            <person name="Flint H."/>
        </authorList>
    </citation>
    <scope>NUCLEOTIDE SEQUENCE [LARGE SCALE GENOMIC DNA]</scope>
    <source>
        <strain evidence="4 5">SSC/2</strain>
    </source>
</reference>
<dbReference type="GO" id="GO:0016757">
    <property type="term" value="F:glycosyltransferase activity"/>
    <property type="evidence" value="ECO:0007669"/>
    <property type="project" value="UniProtKB-KW"/>
</dbReference>
<name>D4MVZ8_ANAHA</name>